<evidence type="ECO:0000313" key="4">
    <source>
        <dbReference type="Proteomes" id="UP001314635"/>
    </source>
</evidence>
<name>A0ABS5GC42_9BRAD</name>
<dbReference type="Gene3D" id="3.30.1380.20">
    <property type="entry name" value="Trafficking protein particle complex subunit 3"/>
    <property type="match status" value="1"/>
</dbReference>
<gene>
    <name evidence="3" type="primary">bchJ</name>
    <name evidence="3" type="ORF">JQ619_24215</name>
</gene>
<accession>A0ABS5GC42</accession>
<dbReference type="PANTHER" id="PTHR35090">
    <property type="entry name" value="DNA-DIRECTED RNA POLYMERASE SUBUNIT I"/>
    <property type="match status" value="1"/>
</dbReference>
<evidence type="ECO:0000256" key="1">
    <source>
        <dbReference type="SAM" id="MobiDB-lite"/>
    </source>
</evidence>
<proteinExistence type="predicted"/>
<dbReference type="NCBIfam" id="TIGR02019">
    <property type="entry name" value="BchJ"/>
    <property type="match status" value="1"/>
</dbReference>
<dbReference type="EMBL" id="JAFCLK010000024">
    <property type="protein sequence ID" value="MBR1138876.1"/>
    <property type="molecule type" value="Genomic_DNA"/>
</dbReference>
<dbReference type="Pfam" id="PF02830">
    <property type="entry name" value="V4R"/>
    <property type="match status" value="1"/>
</dbReference>
<dbReference type="RefSeq" id="WP_172237540.1">
    <property type="nucleotide sequence ID" value="NZ_JABFDP010000016.1"/>
</dbReference>
<organism evidence="3 4">
    <name type="scientific">Bradyrhizobium denitrificans</name>
    <dbReference type="NCBI Taxonomy" id="2734912"/>
    <lineage>
        <taxon>Bacteria</taxon>
        <taxon>Pseudomonadati</taxon>
        <taxon>Pseudomonadota</taxon>
        <taxon>Alphaproteobacteria</taxon>
        <taxon>Hyphomicrobiales</taxon>
        <taxon>Nitrobacteraceae</taxon>
        <taxon>Bradyrhizobium</taxon>
    </lineage>
</organism>
<comment type="caution">
    <text evidence="3">The sequence shown here is derived from an EMBL/GenBank/DDBJ whole genome shotgun (WGS) entry which is preliminary data.</text>
</comment>
<feature type="region of interest" description="Disordered" evidence="1">
    <location>
        <begin position="1"/>
        <end position="28"/>
    </location>
</feature>
<feature type="domain" description="4-vinyl reductase 4VR" evidence="2">
    <location>
        <begin position="173"/>
        <end position="234"/>
    </location>
</feature>
<evidence type="ECO:0000313" key="3">
    <source>
        <dbReference type="EMBL" id="MBR1138876.1"/>
    </source>
</evidence>
<dbReference type="PANTHER" id="PTHR35090:SF1">
    <property type="entry name" value="SLR0144 PROTEIN"/>
    <property type="match status" value="1"/>
</dbReference>
<sequence>MSGVGRAARPAVVPSSPAEAGVSADDDGPAAPFKHQSYGLCPAGRIGPNAIIQTAEALRLLRGDAAARSVFATAGLEAYLTAPPADMVDEAEVIRLHRALRAALDEDSARAASIKAGQLTAAYLLAYRIPPAAQRLLRLLPARLASHALSRAISAHAWTFAGTGRFTARPGKPTIYDIGHCPLCRGQSADHALCDFYAATFATLFAELVHPHARAREISCQATGASACRFEIDW</sequence>
<dbReference type="SUPFAM" id="SSF111126">
    <property type="entry name" value="Ligand-binding domain in the NO signalling and Golgi transport"/>
    <property type="match status" value="1"/>
</dbReference>
<dbReference type="SMART" id="SM00989">
    <property type="entry name" value="V4R"/>
    <property type="match status" value="1"/>
</dbReference>
<dbReference type="InterPro" id="IPR004096">
    <property type="entry name" value="V4R"/>
</dbReference>
<protein>
    <submittedName>
        <fullName evidence="3">Bacteriochlorophyll 4-vinyl reductase</fullName>
    </submittedName>
</protein>
<reference evidence="4" key="1">
    <citation type="journal article" date="2021" name="ISME J.">
        <title>Evolutionary origin and ecological implication of a unique nif island in free-living Bradyrhizobium lineages.</title>
        <authorList>
            <person name="Tao J."/>
        </authorList>
    </citation>
    <scope>NUCLEOTIDE SEQUENCE [LARGE SCALE GENOMIC DNA]</scope>
    <source>
        <strain evidence="4">SZCCT0094</strain>
    </source>
</reference>
<evidence type="ECO:0000259" key="2">
    <source>
        <dbReference type="SMART" id="SM00989"/>
    </source>
</evidence>
<dbReference type="Proteomes" id="UP001314635">
    <property type="component" value="Unassembled WGS sequence"/>
</dbReference>
<dbReference type="InterPro" id="IPR024096">
    <property type="entry name" value="NO_sig/Golgi_transp_ligand-bd"/>
</dbReference>
<keyword evidence="4" id="KW-1185">Reference proteome</keyword>
<dbReference type="InterPro" id="IPR010249">
    <property type="entry name" value="BchJ"/>
</dbReference>
<feature type="compositionally biased region" description="Low complexity" evidence="1">
    <location>
        <begin position="7"/>
        <end position="23"/>
    </location>
</feature>